<feature type="compositionally biased region" description="Low complexity" evidence="1">
    <location>
        <begin position="179"/>
        <end position="192"/>
    </location>
</feature>
<name>A0A371DA27_9APHY</name>
<accession>A0A371DA27</accession>
<proteinExistence type="predicted"/>
<evidence type="ECO:0000256" key="1">
    <source>
        <dbReference type="SAM" id="MobiDB-lite"/>
    </source>
</evidence>
<reference evidence="2 3" key="1">
    <citation type="journal article" date="2018" name="Biotechnol. Biofuels">
        <title>Integrative visual omics of the white-rot fungus Polyporus brumalis exposes the biotechnological potential of its oxidative enzymes for delignifying raw plant biomass.</title>
        <authorList>
            <person name="Miyauchi S."/>
            <person name="Rancon A."/>
            <person name="Drula E."/>
            <person name="Hage H."/>
            <person name="Chaduli D."/>
            <person name="Favel A."/>
            <person name="Grisel S."/>
            <person name="Henrissat B."/>
            <person name="Herpoel-Gimbert I."/>
            <person name="Ruiz-Duenas F.J."/>
            <person name="Chevret D."/>
            <person name="Hainaut M."/>
            <person name="Lin J."/>
            <person name="Wang M."/>
            <person name="Pangilinan J."/>
            <person name="Lipzen A."/>
            <person name="Lesage-Meessen L."/>
            <person name="Navarro D."/>
            <person name="Riley R."/>
            <person name="Grigoriev I.V."/>
            <person name="Zhou S."/>
            <person name="Raouche S."/>
            <person name="Rosso M.N."/>
        </authorList>
    </citation>
    <scope>NUCLEOTIDE SEQUENCE [LARGE SCALE GENOMIC DNA]</scope>
    <source>
        <strain evidence="2 3">BRFM 1820</strain>
    </source>
</reference>
<dbReference type="EMBL" id="KZ857405">
    <property type="protein sequence ID" value="RDX49380.1"/>
    <property type="molecule type" value="Genomic_DNA"/>
</dbReference>
<evidence type="ECO:0000313" key="2">
    <source>
        <dbReference type="EMBL" id="RDX49380.1"/>
    </source>
</evidence>
<evidence type="ECO:0000313" key="3">
    <source>
        <dbReference type="Proteomes" id="UP000256964"/>
    </source>
</evidence>
<protein>
    <submittedName>
        <fullName evidence="2">Uncharacterized protein</fullName>
    </submittedName>
</protein>
<feature type="region of interest" description="Disordered" evidence="1">
    <location>
        <begin position="132"/>
        <end position="192"/>
    </location>
</feature>
<sequence>MSDFADGQPLMSNAEAASILLNLYRGQSLYLAPDVVQGLEHTIAGEMSEAQMQQLGTVVLFKLMNDGNITLPEDPPVSGGDILAAAGSMFQEICADPALERVLAGTSFRLDQFTPAPAPAYPSQNLTSGAVGGASYTPTTGHVAPPAKSKKVSRPRRATSARAPPRSGVQTRSSNLRRAAMVAAATHATHTQ</sequence>
<organism evidence="2 3">
    <name type="scientific">Lentinus brumalis</name>
    <dbReference type="NCBI Taxonomy" id="2498619"/>
    <lineage>
        <taxon>Eukaryota</taxon>
        <taxon>Fungi</taxon>
        <taxon>Dikarya</taxon>
        <taxon>Basidiomycota</taxon>
        <taxon>Agaricomycotina</taxon>
        <taxon>Agaricomycetes</taxon>
        <taxon>Polyporales</taxon>
        <taxon>Polyporaceae</taxon>
        <taxon>Lentinus</taxon>
    </lineage>
</organism>
<dbReference type="Proteomes" id="UP000256964">
    <property type="component" value="Unassembled WGS sequence"/>
</dbReference>
<gene>
    <name evidence="2" type="ORF">OH76DRAFT_527085</name>
</gene>
<feature type="compositionally biased region" description="Basic residues" evidence="1">
    <location>
        <begin position="148"/>
        <end position="159"/>
    </location>
</feature>
<keyword evidence="3" id="KW-1185">Reference proteome</keyword>
<dbReference type="OrthoDB" id="10617365at2759"/>
<dbReference type="AlphaFoldDB" id="A0A371DA27"/>